<proteinExistence type="predicted"/>
<evidence type="ECO:0000313" key="3">
    <source>
        <dbReference type="Proteomes" id="UP000322245"/>
    </source>
</evidence>
<organism evidence="2 3">
    <name type="scientific">Cryptococcus floricola</name>
    <dbReference type="NCBI Taxonomy" id="2591691"/>
    <lineage>
        <taxon>Eukaryota</taxon>
        <taxon>Fungi</taxon>
        <taxon>Dikarya</taxon>
        <taxon>Basidiomycota</taxon>
        <taxon>Agaricomycotina</taxon>
        <taxon>Tremellomycetes</taxon>
        <taxon>Tremellales</taxon>
        <taxon>Cryptococcaceae</taxon>
        <taxon>Cryptococcus</taxon>
    </lineage>
</organism>
<dbReference type="EMBL" id="NIDF01000028">
    <property type="protein sequence ID" value="TYJ56136.1"/>
    <property type="molecule type" value="Genomic_DNA"/>
</dbReference>
<gene>
    <name evidence="2" type="ORF">B9479_003122</name>
</gene>
<feature type="compositionally biased region" description="Polar residues" evidence="1">
    <location>
        <begin position="91"/>
        <end position="103"/>
    </location>
</feature>
<comment type="caution">
    <text evidence="2">The sequence shown here is derived from an EMBL/GenBank/DDBJ whole genome shotgun (WGS) entry which is preliminary data.</text>
</comment>
<feature type="compositionally biased region" description="Polar residues" evidence="1">
    <location>
        <begin position="344"/>
        <end position="354"/>
    </location>
</feature>
<protein>
    <submittedName>
        <fullName evidence="2">Uncharacterized protein</fullName>
    </submittedName>
</protein>
<name>A0A5D3B1T5_9TREE</name>
<keyword evidence="3" id="KW-1185">Reference proteome</keyword>
<evidence type="ECO:0000256" key="1">
    <source>
        <dbReference type="SAM" id="MobiDB-lite"/>
    </source>
</evidence>
<evidence type="ECO:0000313" key="2">
    <source>
        <dbReference type="EMBL" id="TYJ56136.1"/>
    </source>
</evidence>
<feature type="region of interest" description="Disordered" evidence="1">
    <location>
        <begin position="25"/>
        <end position="142"/>
    </location>
</feature>
<feature type="region of interest" description="Disordered" evidence="1">
    <location>
        <begin position="344"/>
        <end position="400"/>
    </location>
</feature>
<sequence>MPPSTKLGQIATLLTSLLQDYFLSMGQKSSSHKPSHSDQRPEQGYNPATGALDQPGAHQASPVLRRRSPTTVATDQYPPPPPGAVGDKASTAHSGIVPSTQHGTTPQSNPTNNPNTSPTQTFAPTQTTQQHPFAPSTFDRSPLRDAIRTIDTHPSPEPIALESVHLLNEGMAMVRGGEPGFVFMDDVVDVKRAVDGMVVKAGGLREGESRRVAFAWIATVSFDTAHILCRCYNLQHNPNPQSPEFENFAPKGIPKLRLGLATFARSGVYIDELVEAERSGGGMGGMGGMGKGQRTRWAVERKMKADKKTVRNAFMGFIGSNMKAAVLEAFTDYRAEWKGRKQTLQGMSQSSNVHASPGAYDPHAGTHAQAGTAPAYTQTPANQGLGGNVNTSNAGGTKRV</sequence>
<accession>A0A5D3B1T5</accession>
<dbReference type="Proteomes" id="UP000322245">
    <property type="component" value="Unassembled WGS sequence"/>
</dbReference>
<feature type="compositionally biased region" description="Low complexity" evidence="1">
    <location>
        <begin position="104"/>
        <end position="135"/>
    </location>
</feature>
<dbReference type="AlphaFoldDB" id="A0A5D3B1T5"/>
<reference evidence="2 3" key="1">
    <citation type="submission" date="2017-05" db="EMBL/GenBank/DDBJ databases">
        <title>The Genome Sequence of Tsuchiyaea wingfieldii DSM 27421.</title>
        <authorList>
            <person name="Cuomo C."/>
            <person name="Passer A."/>
            <person name="Billmyre B."/>
            <person name="Heitman J."/>
        </authorList>
    </citation>
    <scope>NUCLEOTIDE SEQUENCE [LARGE SCALE GENOMIC DNA]</scope>
    <source>
        <strain evidence="2 3">DSM 27421</strain>
    </source>
</reference>
<feature type="compositionally biased region" description="Polar residues" evidence="1">
    <location>
        <begin position="375"/>
        <end position="400"/>
    </location>
</feature>